<protein>
    <submittedName>
        <fullName evidence="2">Ig-like domain-containing protein</fullName>
    </submittedName>
</protein>
<proteinExistence type="predicted"/>
<dbReference type="InterPro" id="IPR007110">
    <property type="entry name" value="Ig-like_dom"/>
</dbReference>
<evidence type="ECO:0000313" key="3">
    <source>
        <dbReference type="Proteomes" id="UP000015103"/>
    </source>
</evidence>
<dbReference type="InterPro" id="IPR013783">
    <property type="entry name" value="Ig-like_fold"/>
</dbReference>
<dbReference type="EMBL" id="ACPB03009155">
    <property type="status" value="NOT_ANNOTATED_CDS"/>
    <property type="molecule type" value="Genomic_DNA"/>
</dbReference>
<sequence>MSLMQLTYSDMLQDDPTIILEKNRYSVGDVLRGNCTTPPSDPAANITWFINGNEMANYSTINCNGSSEAILITLASQECH</sequence>
<dbReference type="PROSITE" id="PS50835">
    <property type="entry name" value="IG_LIKE"/>
    <property type="match status" value="1"/>
</dbReference>
<dbReference type="InterPro" id="IPR013162">
    <property type="entry name" value="CD80_C2-set"/>
</dbReference>
<accession>T1I2J4</accession>
<dbReference type="Proteomes" id="UP000015103">
    <property type="component" value="Unassembled WGS sequence"/>
</dbReference>
<dbReference type="VEuPathDB" id="VectorBase:RPRC010513"/>
<dbReference type="InParanoid" id="T1I2J4"/>
<keyword evidence="3" id="KW-1185">Reference proteome</keyword>
<reference evidence="2" key="1">
    <citation type="submission" date="2015-05" db="UniProtKB">
        <authorList>
            <consortium name="EnsemblMetazoa"/>
        </authorList>
    </citation>
    <scope>IDENTIFICATION</scope>
</reference>
<organism evidence="2 3">
    <name type="scientific">Rhodnius prolixus</name>
    <name type="common">Triatomid bug</name>
    <dbReference type="NCBI Taxonomy" id="13249"/>
    <lineage>
        <taxon>Eukaryota</taxon>
        <taxon>Metazoa</taxon>
        <taxon>Ecdysozoa</taxon>
        <taxon>Arthropoda</taxon>
        <taxon>Hexapoda</taxon>
        <taxon>Insecta</taxon>
        <taxon>Pterygota</taxon>
        <taxon>Neoptera</taxon>
        <taxon>Paraneoptera</taxon>
        <taxon>Hemiptera</taxon>
        <taxon>Heteroptera</taxon>
        <taxon>Panheteroptera</taxon>
        <taxon>Cimicomorpha</taxon>
        <taxon>Reduviidae</taxon>
        <taxon>Triatominae</taxon>
        <taxon>Rhodnius</taxon>
    </lineage>
</organism>
<dbReference type="Gene3D" id="2.60.40.10">
    <property type="entry name" value="Immunoglobulins"/>
    <property type="match status" value="1"/>
</dbReference>
<dbReference type="HOGENOM" id="CLU_2592740_0_0_1"/>
<dbReference type="PANTHER" id="PTHR21261:SF15">
    <property type="entry name" value="BEATEN PATH IIIA, ISOFORM D-RELATED"/>
    <property type="match status" value="1"/>
</dbReference>
<dbReference type="EnsemblMetazoa" id="RPRC010513-RA">
    <property type="protein sequence ID" value="RPRC010513-PA"/>
    <property type="gene ID" value="RPRC010513"/>
</dbReference>
<name>T1I2J4_RHOPR</name>
<evidence type="ECO:0000313" key="2">
    <source>
        <dbReference type="EnsemblMetazoa" id="RPRC010513-PA"/>
    </source>
</evidence>
<dbReference type="AlphaFoldDB" id="T1I2J4"/>
<dbReference type="Pfam" id="PF08205">
    <property type="entry name" value="C2-set_2"/>
    <property type="match status" value="1"/>
</dbReference>
<dbReference type="PANTHER" id="PTHR21261">
    <property type="entry name" value="BEAT PROTEIN"/>
    <property type="match status" value="1"/>
</dbReference>
<evidence type="ECO:0000256" key="1">
    <source>
        <dbReference type="ARBA" id="ARBA00023157"/>
    </source>
</evidence>
<keyword evidence="1" id="KW-1015">Disulfide bond</keyword>